<gene>
    <name evidence="9" type="ORF">B1R32_107101</name>
</gene>
<keyword evidence="3" id="KW-0285">Flavoprotein</keyword>
<feature type="domain" description="FAD/NAD(P)-binding" evidence="8">
    <location>
        <begin position="9"/>
        <end position="338"/>
    </location>
</feature>
<dbReference type="PRINTS" id="PR00368">
    <property type="entry name" value="FADPNR"/>
</dbReference>
<comment type="catalytic activity">
    <reaction evidence="7">
        <text>a quinone + NADH + H(+) = a quinol + NAD(+)</text>
        <dbReference type="Rhea" id="RHEA:46160"/>
        <dbReference type="ChEBI" id="CHEBI:15378"/>
        <dbReference type="ChEBI" id="CHEBI:24646"/>
        <dbReference type="ChEBI" id="CHEBI:57540"/>
        <dbReference type="ChEBI" id="CHEBI:57945"/>
        <dbReference type="ChEBI" id="CHEBI:132124"/>
        <dbReference type="EC" id="1.6.5.9"/>
    </reaction>
</comment>
<keyword evidence="6" id="KW-0520">NAD</keyword>
<evidence type="ECO:0000256" key="5">
    <source>
        <dbReference type="ARBA" id="ARBA00023002"/>
    </source>
</evidence>
<name>A0A2S8STG6_9BACT</name>
<evidence type="ECO:0000256" key="1">
    <source>
        <dbReference type="ARBA" id="ARBA00005272"/>
    </source>
</evidence>
<dbReference type="PRINTS" id="PR00411">
    <property type="entry name" value="PNDRDTASEI"/>
</dbReference>
<keyword evidence="5" id="KW-0560">Oxidoreductase</keyword>
<dbReference type="Proteomes" id="UP000237684">
    <property type="component" value="Unassembled WGS sequence"/>
</dbReference>
<comment type="similarity">
    <text evidence="1">Belongs to the NADH dehydrogenase family.</text>
</comment>
<dbReference type="PANTHER" id="PTHR43706:SF47">
    <property type="entry name" value="EXTERNAL NADH-UBIQUINONE OXIDOREDUCTASE 1, MITOCHONDRIAL-RELATED"/>
    <property type="match status" value="1"/>
</dbReference>
<evidence type="ECO:0000256" key="2">
    <source>
        <dbReference type="ARBA" id="ARBA00012637"/>
    </source>
</evidence>
<evidence type="ECO:0000256" key="6">
    <source>
        <dbReference type="ARBA" id="ARBA00023027"/>
    </source>
</evidence>
<dbReference type="OrthoDB" id="9784880at2"/>
<dbReference type="InterPro" id="IPR045024">
    <property type="entry name" value="NDH-2"/>
</dbReference>
<proteinExistence type="inferred from homology"/>
<dbReference type="GO" id="GO:0050136">
    <property type="term" value="F:NADH dehydrogenase (quinone) (non-electrogenic) activity"/>
    <property type="evidence" value="ECO:0007669"/>
    <property type="project" value="UniProtKB-EC"/>
</dbReference>
<evidence type="ECO:0000313" key="10">
    <source>
        <dbReference type="Proteomes" id="UP000237684"/>
    </source>
</evidence>
<evidence type="ECO:0000256" key="3">
    <source>
        <dbReference type="ARBA" id="ARBA00022630"/>
    </source>
</evidence>
<dbReference type="InterPro" id="IPR036188">
    <property type="entry name" value="FAD/NAD-bd_sf"/>
</dbReference>
<organism evidence="9 10">
    <name type="scientific">Abditibacterium utsteinense</name>
    <dbReference type="NCBI Taxonomy" id="1960156"/>
    <lineage>
        <taxon>Bacteria</taxon>
        <taxon>Pseudomonadati</taxon>
        <taxon>Abditibacteriota</taxon>
        <taxon>Abditibacteriia</taxon>
        <taxon>Abditibacteriales</taxon>
        <taxon>Abditibacteriaceae</taxon>
        <taxon>Abditibacterium</taxon>
    </lineage>
</organism>
<evidence type="ECO:0000313" key="9">
    <source>
        <dbReference type="EMBL" id="PQV64076.1"/>
    </source>
</evidence>
<dbReference type="InterPro" id="IPR023753">
    <property type="entry name" value="FAD/NAD-binding_dom"/>
</dbReference>
<evidence type="ECO:0000259" key="8">
    <source>
        <dbReference type="Pfam" id="PF07992"/>
    </source>
</evidence>
<sequence>MATSTGRPKVVIIGAGFGGLSALKTFGHKAVDVLLVDRNNYHGFWPLLYQVATGQLDSASIAYPIRNVIQHYKNTNFQLADVTGVDFAGKMVQVQNGEPISYDYLILAAGSAQFYFGNDVLAETTFSMKDVDQAEELRNHVLAAFEKAQTETDPEKRKKLMTIAIVGGGPTGVELAGAYVELFKYNFKRDFPNLDMSQAKVALIEAMGTIMMPFSDPNIKGPSDLQLSTAKVLESRGVEIMLNAAVESVADNVVSFKDGRSLAAGTVIWAAGVRGAMLGDKLGIKLQRGFRVQVNEDLTLPEHPDVYVVGDMAYLEGFKWGERVMAYPQVAQVAIQMAKKAAENIMVRAAGGMPGKFKYNDKGSMAIIGRNAAIVSASKPVKIKMGTRFGTFFPGWIMWLAVHVMFLEGWRNKWVAIFNWIWNWFGKDRGARILTGKVNEKTEKLIGS</sequence>
<dbReference type="SUPFAM" id="SSF51905">
    <property type="entry name" value="FAD/NAD(P)-binding domain"/>
    <property type="match status" value="1"/>
</dbReference>
<dbReference type="Pfam" id="PF07992">
    <property type="entry name" value="Pyr_redox_2"/>
    <property type="match status" value="1"/>
</dbReference>
<evidence type="ECO:0000256" key="7">
    <source>
        <dbReference type="ARBA" id="ARBA00047599"/>
    </source>
</evidence>
<keyword evidence="10" id="KW-1185">Reference proteome</keyword>
<dbReference type="AlphaFoldDB" id="A0A2S8STG6"/>
<dbReference type="InParanoid" id="A0A2S8STG6"/>
<keyword evidence="4" id="KW-0274">FAD</keyword>
<dbReference type="PANTHER" id="PTHR43706">
    <property type="entry name" value="NADH DEHYDROGENASE"/>
    <property type="match status" value="1"/>
</dbReference>
<dbReference type="Gene3D" id="3.50.50.100">
    <property type="match status" value="1"/>
</dbReference>
<protein>
    <recommendedName>
        <fullName evidence="2">NADH:ubiquinone reductase (non-electrogenic)</fullName>
        <ecNumber evidence="2">1.6.5.9</ecNumber>
    </recommendedName>
</protein>
<reference evidence="9 10" key="1">
    <citation type="journal article" date="2018" name="Syst. Appl. Microbiol.">
        <title>Abditibacterium utsteinense sp. nov., the first cultivated member of candidate phylum FBP, isolated from ice-free Antarctic soil samples.</title>
        <authorList>
            <person name="Tahon G."/>
            <person name="Tytgat B."/>
            <person name="Lebbe L."/>
            <person name="Carlier A."/>
            <person name="Willems A."/>
        </authorList>
    </citation>
    <scope>NUCLEOTIDE SEQUENCE [LARGE SCALE GENOMIC DNA]</scope>
    <source>
        <strain evidence="9 10">LMG 29911</strain>
    </source>
</reference>
<comment type="caution">
    <text evidence="9">The sequence shown here is derived from an EMBL/GenBank/DDBJ whole genome shotgun (WGS) entry which is preliminary data.</text>
</comment>
<evidence type="ECO:0000256" key="4">
    <source>
        <dbReference type="ARBA" id="ARBA00022827"/>
    </source>
</evidence>
<dbReference type="EMBL" id="NIGF01000007">
    <property type="protein sequence ID" value="PQV64076.1"/>
    <property type="molecule type" value="Genomic_DNA"/>
</dbReference>
<dbReference type="RefSeq" id="WP_105483545.1">
    <property type="nucleotide sequence ID" value="NZ_NIGF01000007.1"/>
</dbReference>
<accession>A0A2S8STG6</accession>
<dbReference type="EC" id="1.6.5.9" evidence="2"/>
<dbReference type="FunCoup" id="A0A2S8STG6">
    <property type="interactions" value="218"/>
</dbReference>